<reference evidence="2" key="1">
    <citation type="journal article" date="2020" name="mSystems">
        <title>Genome- and Community-Level Interaction Insights into Carbon Utilization and Element Cycling Functions of Hydrothermarchaeota in Hydrothermal Sediment.</title>
        <authorList>
            <person name="Zhou Z."/>
            <person name="Liu Y."/>
            <person name="Xu W."/>
            <person name="Pan J."/>
            <person name="Luo Z.H."/>
            <person name="Li M."/>
        </authorList>
    </citation>
    <scope>NUCLEOTIDE SEQUENCE [LARGE SCALE GENOMIC DNA]</scope>
    <source>
        <strain evidence="2">SpSt-23</strain>
    </source>
</reference>
<name>A0A7C2BKD4_9CREN</name>
<evidence type="ECO:0000313" key="2">
    <source>
        <dbReference type="EMBL" id="HEF87235.1"/>
    </source>
</evidence>
<sequence length="364" mass="40142">MSDYIKFAFMCKERPPSNNLKVAVIGAGPAGLAAAGYLSCQGYEITIYDKQPLPGGLMIFAIPPWRIPRHRVLLGVKELEEKFGVSFSTRTKVFTGEEKHHEEGDMFVEKKISLEEIVNNHDLVLITTGTWASKIPRLPGSNVKGVISALEYIYGFRLFELKLIDRRPESGRRVVVIGGGYSAVDAAEQALREGAESYLLYRRTINEAPAGIFEIERVQRMGVEFQELVAPVEILAENGWVKGIKMQKMRLGPPDETGRPQPVPIEGSEFIIEADTVVFATGERATPPLSPSEEVLNKLGIKLSKSNTIIVNERYQTGNPKVFAAGDVVTGPSKIGPATKSGLYAARFMNSWIQAKLVKQPLAR</sequence>
<dbReference type="EMBL" id="DSJT01000012">
    <property type="protein sequence ID" value="HEF87235.1"/>
    <property type="molecule type" value="Genomic_DNA"/>
</dbReference>
<dbReference type="Pfam" id="PF07992">
    <property type="entry name" value="Pyr_redox_2"/>
    <property type="match status" value="1"/>
</dbReference>
<protein>
    <submittedName>
        <fullName evidence="2">Glutamate synthase</fullName>
    </submittedName>
</protein>
<dbReference type="SUPFAM" id="SSF51971">
    <property type="entry name" value="Nucleotide-binding domain"/>
    <property type="match status" value="1"/>
</dbReference>
<organism evidence="2">
    <name type="scientific">Thermosphaera aggregans</name>
    <dbReference type="NCBI Taxonomy" id="54254"/>
    <lineage>
        <taxon>Archaea</taxon>
        <taxon>Thermoproteota</taxon>
        <taxon>Thermoprotei</taxon>
        <taxon>Desulfurococcales</taxon>
        <taxon>Desulfurococcaceae</taxon>
        <taxon>Thermosphaera</taxon>
    </lineage>
</organism>
<dbReference type="Gene3D" id="3.50.50.60">
    <property type="entry name" value="FAD/NAD(P)-binding domain"/>
    <property type="match status" value="3"/>
</dbReference>
<proteinExistence type="predicted"/>
<dbReference type="PRINTS" id="PR00368">
    <property type="entry name" value="FADPNR"/>
</dbReference>
<feature type="domain" description="FAD/NAD(P)-binding" evidence="1">
    <location>
        <begin position="21"/>
        <end position="342"/>
    </location>
</feature>
<dbReference type="PANTHER" id="PTHR42783:SF3">
    <property type="entry name" value="GLUTAMATE SYNTHASE [NADPH] SMALL CHAIN-RELATED"/>
    <property type="match status" value="1"/>
</dbReference>
<dbReference type="NCBIfam" id="NF009409">
    <property type="entry name" value="PRK12770.1"/>
    <property type="match status" value="1"/>
</dbReference>
<dbReference type="InterPro" id="IPR023753">
    <property type="entry name" value="FAD/NAD-binding_dom"/>
</dbReference>
<dbReference type="PRINTS" id="PR00411">
    <property type="entry name" value="PNDRDTASEI"/>
</dbReference>
<accession>A0A7C2BKD4</accession>
<dbReference type="AlphaFoldDB" id="A0A7C2BKD4"/>
<comment type="caution">
    <text evidence="2">The sequence shown here is derived from an EMBL/GenBank/DDBJ whole genome shotgun (WGS) entry which is preliminary data.</text>
</comment>
<gene>
    <name evidence="2" type="ORF">ENP55_02865</name>
</gene>
<dbReference type="GO" id="GO:0016491">
    <property type="term" value="F:oxidoreductase activity"/>
    <property type="evidence" value="ECO:0007669"/>
    <property type="project" value="InterPro"/>
</dbReference>
<dbReference type="PANTHER" id="PTHR42783">
    <property type="entry name" value="GLUTAMATE SYNTHASE [NADPH] SMALL CHAIN"/>
    <property type="match status" value="1"/>
</dbReference>
<evidence type="ECO:0000259" key="1">
    <source>
        <dbReference type="Pfam" id="PF07992"/>
    </source>
</evidence>
<dbReference type="InterPro" id="IPR036188">
    <property type="entry name" value="FAD/NAD-bd_sf"/>
</dbReference>